<reference evidence="2 3" key="1">
    <citation type="submission" date="2018-12" db="EMBL/GenBank/DDBJ databases">
        <title>Draft genome sequence of Embleya hyalina NBRC 13850T.</title>
        <authorList>
            <person name="Komaki H."/>
            <person name="Hosoyama A."/>
            <person name="Kimura A."/>
            <person name="Ichikawa N."/>
            <person name="Tamura T."/>
        </authorList>
    </citation>
    <scope>NUCLEOTIDE SEQUENCE [LARGE SCALE GENOMIC DNA]</scope>
    <source>
        <strain evidence="2 3">NBRC 13850</strain>
    </source>
</reference>
<dbReference type="Proteomes" id="UP000286931">
    <property type="component" value="Unassembled WGS sequence"/>
</dbReference>
<name>A0A401YX83_9ACTN</name>
<dbReference type="InterPro" id="IPR025375">
    <property type="entry name" value="DUF4365"/>
</dbReference>
<dbReference type="OrthoDB" id="4951670at2"/>
<comment type="caution">
    <text evidence="2">The sequence shown here is derived from an EMBL/GenBank/DDBJ whole genome shotgun (WGS) entry which is preliminary data.</text>
</comment>
<dbReference type="RefSeq" id="WP_126640972.1">
    <property type="nucleotide sequence ID" value="NZ_BIFH01000031.1"/>
</dbReference>
<dbReference type="AlphaFoldDB" id="A0A401YX83"/>
<dbReference type="Pfam" id="PF14280">
    <property type="entry name" value="DUF4365"/>
    <property type="match status" value="1"/>
</dbReference>
<dbReference type="EMBL" id="BIFH01000031">
    <property type="protein sequence ID" value="GCD99135.1"/>
    <property type="molecule type" value="Genomic_DNA"/>
</dbReference>
<feature type="domain" description="DUF4365" evidence="1">
    <location>
        <begin position="11"/>
        <end position="121"/>
    </location>
</feature>
<accession>A0A401YX83</accession>
<protein>
    <recommendedName>
        <fullName evidence="1">DUF4365 domain-containing protein</fullName>
    </recommendedName>
</protein>
<proteinExistence type="predicted"/>
<evidence type="ECO:0000259" key="1">
    <source>
        <dbReference type="Pfam" id="PF14280"/>
    </source>
</evidence>
<evidence type="ECO:0000313" key="3">
    <source>
        <dbReference type="Proteomes" id="UP000286931"/>
    </source>
</evidence>
<evidence type="ECO:0000313" key="2">
    <source>
        <dbReference type="EMBL" id="GCD99135.1"/>
    </source>
</evidence>
<gene>
    <name evidence="2" type="ORF">EHYA_06848</name>
</gene>
<sequence>MRVDSNHETDRRGVNLVGLRASEMGWLFREQTVSDFGIDAHFEVVDDDVDETGTRDVTGRLLAVQIKSGPSFFERPTNTGWWFPCKTHHVDYWRDHSLPVVIALVDLRKQLVYWQHVNDTTLELTRVL</sequence>
<organism evidence="2 3">
    <name type="scientific">Embleya hyalina</name>
    <dbReference type="NCBI Taxonomy" id="516124"/>
    <lineage>
        <taxon>Bacteria</taxon>
        <taxon>Bacillati</taxon>
        <taxon>Actinomycetota</taxon>
        <taxon>Actinomycetes</taxon>
        <taxon>Kitasatosporales</taxon>
        <taxon>Streptomycetaceae</taxon>
        <taxon>Embleya</taxon>
    </lineage>
</organism>
<keyword evidence="3" id="KW-1185">Reference proteome</keyword>